<dbReference type="SUPFAM" id="SSF56968">
    <property type="entry name" value="Lipovitellin-phosvitin complex, beta-sheet shell regions"/>
    <property type="match status" value="1"/>
</dbReference>
<dbReference type="InterPro" id="IPR050733">
    <property type="entry name" value="Vitellogenin/Apolipophorin"/>
</dbReference>
<dbReference type="GO" id="GO:0005319">
    <property type="term" value="F:lipid transporter activity"/>
    <property type="evidence" value="ECO:0007669"/>
    <property type="project" value="InterPro"/>
</dbReference>
<dbReference type="EMBL" id="EU753859">
    <property type="protein sequence ID" value="ACN93674.1"/>
    <property type="molecule type" value="mRNA"/>
</dbReference>
<proteinExistence type="evidence at transcript level"/>
<feature type="domain" description="Vitellinogen open beta-sheet" evidence="1">
    <location>
        <begin position="49"/>
        <end position="273"/>
    </location>
</feature>
<dbReference type="PANTHER" id="PTHR23345:SF15">
    <property type="entry name" value="VITELLOGENIN 1-RELATED"/>
    <property type="match status" value="1"/>
</dbReference>
<organism evidence="2">
    <name type="scientific">Carukia barnesi</name>
    <name type="common">Irukandji jellyfish</name>
    <dbReference type="NCBI Taxonomy" id="168717"/>
    <lineage>
        <taxon>Eukaryota</taxon>
        <taxon>Metazoa</taxon>
        <taxon>Cnidaria</taxon>
        <taxon>Cubozoa</taxon>
        <taxon>Carybdeida</taxon>
        <taxon>Carukiidae</taxon>
        <taxon>Carukia</taxon>
    </lineage>
</organism>
<dbReference type="InterPro" id="IPR015817">
    <property type="entry name" value="Vitellinogen_open_b-sht_sub1"/>
</dbReference>
<dbReference type="PANTHER" id="PTHR23345">
    <property type="entry name" value="VITELLOGENIN-RELATED"/>
    <property type="match status" value="1"/>
</dbReference>
<evidence type="ECO:0000313" key="2">
    <source>
        <dbReference type="EMBL" id="ACN93674.1"/>
    </source>
</evidence>
<feature type="non-terminal residue" evidence="2">
    <location>
        <position position="1"/>
    </location>
</feature>
<dbReference type="InterPro" id="IPR015255">
    <property type="entry name" value="Vitellinogen_open_b-sht"/>
</dbReference>
<evidence type="ECO:0000259" key="1">
    <source>
        <dbReference type="SMART" id="SM01169"/>
    </source>
</evidence>
<accession>C1IS24</accession>
<dbReference type="AlphaFoldDB" id="C1IS24"/>
<sequence length="274" mass="31387">KSKQLTSFMYSHLKNIIESSNPAHADTQEHLKRLLTDKALKKPELDFTKYSSSLEGSLHSTWLKSGITTEGHIIFHPDSYLPRSGLLNFTADVMGVPINVLEMAIRIEGLQTIIEDVFGPNGVMPDNSILKLFNFTITKEDFERVGKSRTRRNADWRESIDKLHEQVNKRRVQPSGDLSVKMFGHDIKLISYDDLFWMIDQIDNMNVIQLLMNLAKGGHKTFTKRFHVFRNVHKYCSPLCLGFHFETVNLQESGVASVRYWMESSISEICSGVH</sequence>
<name>C1IS24_CARBN</name>
<reference evidence="2" key="1">
    <citation type="submission" date="2008-05" db="EMBL/GenBank/DDBJ databases">
        <title>Molecular aspects of Carukia barnesi and Malo kingi cDNA expression libraries and screening by antibody probes.</title>
        <authorList>
            <person name="Avila-Soria G."/>
            <person name="Burnell J.H."/>
        </authorList>
    </citation>
    <scope>NUCLEOTIDE SEQUENCE</scope>
</reference>
<dbReference type="InterPro" id="IPR015819">
    <property type="entry name" value="Lipid_transp_b-sht_shell"/>
</dbReference>
<dbReference type="Pfam" id="PF09172">
    <property type="entry name" value="Vit_open_b-sht"/>
    <property type="match status" value="1"/>
</dbReference>
<dbReference type="SMART" id="SM01169">
    <property type="entry name" value="DUF1943"/>
    <property type="match status" value="1"/>
</dbReference>
<dbReference type="Gene3D" id="2.20.50.20">
    <property type="entry name" value="Lipovitellin. Chain A, domain 3"/>
    <property type="match status" value="1"/>
</dbReference>
<protein>
    <submittedName>
        <fullName evidence="2">Vitellogenin</fullName>
    </submittedName>
</protein>